<evidence type="ECO:0000313" key="2">
    <source>
        <dbReference type="EMBL" id="EEQ81190.1"/>
    </source>
</evidence>
<dbReference type="HOGENOM" id="CLU_1687159_0_0_1"/>
<keyword evidence="1" id="KW-0812">Transmembrane</keyword>
<evidence type="ECO:0000313" key="3">
    <source>
        <dbReference type="Proteomes" id="UP000009082"/>
    </source>
</evidence>
<keyword evidence="1" id="KW-0472">Membrane</keyword>
<comment type="caution">
    <text evidence="2">The sequence shown here is derived from an EMBL/GenBank/DDBJ whole genome shotgun (WGS) entry which is preliminary data.</text>
</comment>
<dbReference type="VEuPathDB" id="MicrosporidiaDB:NCER_102536"/>
<protein>
    <submittedName>
        <fullName evidence="2">Uncharacterized protein</fullName>
    </submittedName>
</protein>
<feature type="transmembrane region" description="Helical" evidence="1">
    <location>
        <begin position="139"/>
        <end position="155"/>
    </location>
</feature>
<accession>C4VC62</accession>
<organism evidence="2 3">
    <name type="scientific">Vairimorpha ceranae (strain BRL01)</name>
    <name type="common">Microsporidian parasite</name>
    <name type="synonym">Nosema ceranae</name>
    <dbReference type="NCBI Taxonomy" id="578460"/>
    <lineage>
        <taxon>Eukaryota</taxon>
        <taxon>Fungi</taxon>
        <taxon>Fungi incertae sedis</taxon>
        <taxon>Microsporidia</taxon>
        <taxon>Nosematidae</taxon>
        <taxon>Vairimorpha</taxon>
    </lineage>
</organism>
<dbReference type="KEGG" id="nce:NCER_102536"/>
<evidence type="ECO:0000256" key="1">
    <source>
        <dbReference type="SAM" id="Phobius"/>
    </source>
</evidence>
<reference evidence="2 3" key="1">
    <citation type="journal article" date="2009" name="PLoS Pathog.">
        <title>Genomic analyses of the microsporidian Nosema ceranae, an emergent pathogen of honey bees.</title>
        <authorList>
            <person name="Cornman R.S."/>
            <person name="Chen Y.P."/>
            <person name="Schatz M.C."/>
            <person name="Street C."/>
            <person name="Zhao Y."/>
            <person name="Desany B."/>
            <person name="Egholm M."/>
            <person name="Hutchison S."/>
            <person name="Pettis J.S."/>
            <person name="Lipkin W.I."/>
            <person name="Evans J.D."/>
        </authorList>
    </citation>
    <scope>NUCLEOTIDE SEQUENCE [LARGE SCALE GENOMIC DNA]</scope>
    <source>
        <strain evidence="2 3">BRL01</strain>
    </source>
</reference>
<name>C4VC62_VAIC1</name>
<dbReference type="AlphaFoldDB" id="C4VC62"/>
<sequence length="156" mass="18313">MNNNVIHINFNSVASIFFKNFIHGSLQYLRRIFKSHYHAIPLIDPFIKFKCYFNLVFFFYLDAINPSLRSITEKCFDPYVYPIMSLIFANSYSPFSTKSFKAIKLLTSLIVRFGFLNALFGFRHSDVDLRMIPRLSNNFMYILVLQLVIVVLPALF</sequence>
<dbReference type="Proteomes" id="UP000009082">
    <property type="component" value="Unassembled WGS sequence"/>
</dbReference>
<dbReference type="InParanoid" id="C4VC62"/>
<gene>
    <name evidence="2" type="ORF">NCER_102536</name>
</gene>
<dbReference type="EMBL" id="ACOL01002353">
    <property type="protein sequence ID" value="EEQ81190.1"/>
    <property type="molecule type" value="Genomic_DNA"/>
</dbReference>
<keyword evidence="1" id="KW-1133">Transmembrane helix</keyword>
<feature type="transmembrane region" description="Helical" evidence="1">
    <location>
        <begin position="102"/>
        <end position="119"/>
    </location>
</feature>
<proteinExistence type="predicted"/>